<dbReference type="GO" id="GO:0003677">
    <property type="term" value="F:DNA binding"/>
    <property type="evidence" value="ECO:0007669"/>
    <property type="project" value="InterPro"/>
</dbReference>
<dbReference type="InterPro" id="IPR027417">
    <property type="entry name" value="P-loop_NTPase"/>
</dbReference>
<dbReference type="GO" id="GO:0005524">
    <property type="term" value="F:ATP binding"/>
    <property type="evidence" value="ECO:0007669"/>
    <property type="project" value="UniProtKB-KW"/>
</dbReference>
<dbReference type="Pfam" id="PF18335">
    <property type="entry name" value="SH3_13"/>
    <property type="match status" value="1"/>
</dbReference>
<dbReference type="Gene3D" id="3.40.50.300">
    <property type="entry name" value="P-loop containing nucleotide triphosphate hydrolases"/>
    <property type="match status" value="2"/>
</dbReference>
<dbReference type="GO" id="GO:0006310">
    <property type="term" value="P:DNA recombination"/>
    <property type="evidence" value="ECO:0007669"/>
    <property type="project" value="InterPro"/>
</dbReference>
<keyword evidence="1" id="KW-0547">Nucleotide-binding</keyword>
<dbReference type="GO" id="GO:0009338">
    <property type="term" value="C:exodeoxyribonuclease V complex"/>
    <property type="evidence" value="ECO:0007669"/>
    <property type="project" value="TreeGrafter"/>
</dbReference>
<dbReference type="InterPro" id="IPR010994">
    <property type="entry name" value="RuvA_2-like"/>
</dbReference>
<dbReference type="RefSeq" id="WP_189511209.1">
    <property type="nucleotide sequence ID" value="NZ_BMXG01000002.1"/>
</dbReference>
<sequence length="733" mass="80367">MPDVLQGVLDRIVFHNEENHYTIGELKTDGHRGPITVLGNLPGVQCGETLKLSGEWSNHAMHGKQFKVKEFTSQLPASVYGIEKYLGSGQIPKVGPKFAKKIVAKFGEDTLRVISEESGRLREIPGVGPKRAKEIKKAWDEQHALRDVMTFLQTYGVGTNLCLRLIRQYGNAAKTILQNDPYRVAREVPGIGFKTADKIAVNLGYSNESAQRIDAGLLFALQELEVDGHTGYPISDLVKKSAVLLDVVEDLVSPRVNALVEGSHLVQQAGADGEAFIQLPALRRAEVSIAQAIADLAKAQSALPDIKIDKAVEWAQERAGFNFAPEQADAVRHALRCKVSILTGGPGTGKTTILRALVDILKAKKVRLTLAAPTGRAAQRMAESTGAYAQTIHRLLKFDAQAGGFLHTDDNRLKTEFMIVDESSMLDSRLASSLLRALPDSAHLLLVGDIYQLPSVGAGAVLSDIISFIEEKPRPQMSVTRLEKIFRQGSRSAIVATAHAILNNRAQAPFVVNQIQDVDPAQDLHFLAAEDPEDALKLLTSLVHEHLPRWFKWADPFMDIQVLAPMHKGAGGVMRLNETLPEVLNAQSRGITYGQNKFRIGDKVIQTRNNYEKGVFNGDLGRVSAVNAEAGTVAVRFDGDPIDYERPELLDLSLAYAITIHKSQGSEFPIVVIPLLKQHFVMLQRNLLYTAITRGRKKVFLVGDPAAYAMAVRNVDSLRRLTGLGTRLGDVFI</sequence>
<evidence type="ECO:0000256" key="1">
    <source>
        <dbReference type="ARBA" id="ARBA00022741"/>
    </source>
</evidence>
<feature type="domain" description="Helix-hairpin-helix DNA-binding motif class 1" evidence="3">
    <location>
        <begin position="119"/>
        <end position="138"/>
    </location>
</feature>
<keyword evidence="2" id="KW-0067">ATP-binding</keyword>
<dbReference type="PANTHER" id="PTHR43788">
    <property type="entry name" value="DNA2/NAM7 HELICASE FAMILY MEMBER"/>
    <property type="match status" value="1"/>
</dbReference>
<dbReference type="EMBL" id="BMXG01000002">
    <property type="protein sequence ID" value="GHB91764.1"/>
    <property type="molecule type" value="Genomic_DNA"/>
</dbReference>
<feature type="domain" description="Helix-hairpin-helix DNA-binding motif class 1" evidence="3">
    <location>
        <begin position="183"/>
        <end position="202"/>
    </location>
</feature>
<dbReference type="InterPro" id="IPR006345">
    <property type="entry name" value="RecD2"/>
</dbReference>
<dbReference type="PANTHER" id="PTHR43788:SF6">
    <property type="entry name" value="DNA HELICASE B"/>
    <property type="match status" value="1"/>
</dbReference>
<keyword evidence="4" id="KW-0378">Hydrolase</keyword>
<dbReference type="Gene3D" id="1.10.10.2220">
    <property type="match status" value="1"/>
</dbReference>
<name>A0A8J3D9I7_9BACT</name>
<evidence type="ECO:0000256" key="2">
    <source>
        <dbReference type="ARBA" id="ARBA00022840"/>
    </source>
</evidence>
<dbReference type="Pfam" id="PF13245">
    <property type="entry name" value="AAA_19"/>
    <property type="match status" value="1"/>
</dbReference>
<accession>A0A8J3D9I7</accession>
<dbReference type="InterPro" id="IPR027785">
    <property type="entry name" value="UvrD-like_helicase_C"/>
</dbReference>
<reference evidence="4" key="2">
    <citation type="submission" date="2020-09" db="EMBL/GenBank/DDBJ databases">
        <authorList>
            <person name="Sun Q."/>
            <person name="Kim S."/>
        </authorList>
    </citation>
    <scope>NUCLEOTIDE SEQUENCE</scope>
    <source>
        <strain evidence="4">KCTC 12870</strain>
    </source>
</reference>
<dbReference type="InterPro" id="IPR041451">
    <property type="entry name" value="RecD2_SH13"/>
</dbReference>
<dbReference type="InterPro" id="IPR050534">
    <property type="entry name" value="Coronavir_polyprotein_1ab"/>
</dbReference>
<dbReference type="CDD" id="cd18809">
    <property type="entry name" value="SF1_C_RecD"/>
    <property type="match status" value="1"/>
</dbReference>
<keyword evidence="5" id="KW-1185">Reference proteome</keyword>
<dbReference type="Pfam" id="PF14490">
    <property type="entry name" value="HHH_RecD2"/>
    <property type="match status" value="1"/>
</dbReference>
<comment type="caution">
    <text evidence="4">The sequence shown here is derived from an EMBL/GenBank/DDBJ whole genome shotgun (WGS) entry which is preliminary data.</text>
</comment>
<dbReference type="Gene3D" id="1.10.150.20">
    <property type="entry name" value="5' to 3' exonuclease, C-terminal subdomain"/>
    <property type="match status" value="1"/>
</dbReference>
<dbReference type="SUPFAM" id="SSF52540">
    <property type="entry name" value="P-loop containing nucleoside triphosphate hydrolases"/>
    <property type="match status" value="2"/>
</dbReference>
<dbReference type="Pfam" id="PF14520">
    <property type="entry name" value="HHH_5"/>
    <property type="match status" value="1"/>
</dbReference>
<reference evidence="4" key="1">
    <citation type="journal article" date="2014" name="Int. J. Syst. Evol. Microbiol.">
        <title>Complete genome sequence of Corynebacterium casei LMG S-19264T (=DSM 44701T), isolated from a smear-ripened cheese.</title>
        <authorList>
            <consortium name="US DOE Joint Genome Institute (JGI-PGF)"/>
            <person name="Walter F."/>
            <person name="Albersmeier A."/>
            <person name="Kalinowski J."/>
            <person name="Ruckert C."/>
        </authorList>
    </citation>
    <scope>NUCLEOTIDE SEQUENCE</scope>
    <source>
        <strain evidence="4">KCTC 12870</strain>
    </source>
</reference>
<dbReference type="GO" id="GO:0043139">
    <property type="term" value="F:5'-3' DNA helicase activity"/>
    <property type="evidence" value="ECO:0007669"/>
    <property type="project" value="InterPro"/>
</dbReference>
<dbReference type="Gene3D" id="2.30.30.940">
    <property type="match status" value="1"/>
</dbReference>
<evidence type="ECO:0000259" key="3">
    <source>
        <dbReference type="SMART" id="SM00278"/>
    </source>
</evidence>
<dbReference type="Pfam" id="PF23139">
    <property type="entry name" value="OB_YrrC"/>
    <property type="match status" value="1"/>
</dbReference>
<dbReference type="Pfam" id="PF13538">
    <property type="entry name" value="UvrD_C_2"/>
    <property type="match status" value="1"/>
</dbReference>
<dbReference type="SUPFAM" id="SSF47781">
    <property type="entry name" value="RuvA domain 2-like"/>
    <property type="match status" value="1"/>
</dbReference>
<dbReference type="CDD" id="cd17933">
    <property type="entry name" value="DEXSc_RecD-like"/>
    <property type="match status" value="1"/>
</dbReference>
<proteinExistence type="inferred from homology"/>
<organism evidence="4 5">
    <name type="scientific">Cerasicoccus arenae</name>
    <dbReference type="NCBI Taxonomy" id="424488"/>
    <lineage>
        <taxon>Bacteria</taxon>
        <taxon>Pseudomonadati</taxon>
        <taxon>Verrucomicrobiota</taxon>
        <taxon>Opitutia</taxon>
        <taxon>Puniceicoccales</taxon>
        <taxon>Cerasicoccaceae</taxon>
        <taxon>Cerasicoccus</taxon>
    </lineage>
</organism>
<evidence type="ECO:0000313" key="5">
    <source>
        <dbReference type="Proteomes" id="UP000642829"/>
    </source>
</evidence>
<dbReference type="InterPro" id="IPR003583">
    <property type="entry name" value="Hlx-hairpin-Hlx_DNA-bd_motif"/>
</dbReference>
<dbReference type="GO" id="GO:0006281">
    <property type="term" value="P:DNA repair"/>
    <property type="evidence" value="ECO:0007669"/>
    <property type="project" value="InterPro"/>
</dbReference>
<dbReference type="AlphaFoldDB" id="A0A8J3D9I7"/>
<keyword evidence="4" id="KW-0347">Helicase</keyword>
<dbReference type="InterPro" id="IPR055446">
    <property type="entry name" value="RecD2_N_OB"/>
</dbReference>
<dbReference type="InterPro" id="IPR029493">
    <property type="entry name" value="RecD2-like_HHH"/>
</dbReference>
<dbReference type="Proteomes" id="UP000642829">
    <property type="component" value="Unassembled WGS sequence"/>
</dbReference>
<dbReference type="HAMAP" id="MF_01488">
    <property type="entry name" value="RecD2"/>
    <property type="match status" value="1"/>
</dbReference>
<protein>
    <submittedName>
        <fullName evidence="4">ATP-dependent RecD-like DNA helicase</fullName>
    </submittedName>
</protein>
<evidence type="ECO:0000313" key="4">
    <source>
        <dbReference type="EMBL" id="GHB91764.1"/>
    </source>
</evidence>
<dbReference type="GO" id="GO:0017116">
    <property type="term" value="F:single-stranded DNA helicase activity"/>
    <property type="evidence" value="ECO:0007669"/>
    <property type="project" value="TreeGrafter"/>
</dbReference>
<dbReference type="NCBIfam" id="TIGR01448">
    <property type="entry name" value="recD_rel"/>
    <property type="match status" value="1"/>
</dbReference>
<dbReference type="SMART" id="SM00278">
    <property type="entry name" value="HhH1"/>
    <property type="match status" value="2"/>
</dbReference>
<gene>
    <name evidence="4" type="primary">recD2</name>
    <name evidence="4" type="ORF">GCM10007047_03310</name>
</gene>